<sequence length="62" mass="6887">MKYLLFTVIICIIYALTGAIASPIDNARSIVQTCMRPGQPCKTDEECCNKFCVSNRCIVDVI</sequence>
<name>A0A397S0F2_9GLOM</name>
<feature type="chain" id="PRO_5017381342" evidence="1">
    <location>
        <begin position="22"/>
        <end position="62"/>
    </location>
</feature>
<keyword evidence="1" id="KW-0732">Signal</keyword>
<evidence type="ECO:0000256" key="1">
    <source>
        <dbReference type="SAM" id="SignalP"/>
    </source>
</evidence>
<organism evidence="2 3">
    <name type="scientific">Glomus cerebriforme</name>
    <dbReference type="NCBI Taxonomy" id="658196"/>
    <lineage>
        <taxon>Eukaryota</taxon>
        <taxon>Fungi</taxon>
        <taxon>Fungi incertae sedis</taxon>
        <taxon>Mucoromycota</taxon>
        <taxon>Glomeromycotina</taxon>
        <taxon>Glomeromycetes</taxon>
        <taxon>Glomerales</taxon>
        <taxon>Glomeraceae</taxon>
        <taxon>Glomus</taxon>
    </lineage>
</organism>
<dbReference type="Proteomes" id="UP000265703">
    <property type="component" value="Unassembled WGS sequence"/>
</dbReference>
<keyword evidence="3" id="KW-1185">Reference proteome</keyword>
<dbReference type="EMBL" id="QKYT01001103">
    <property type="protein sequence ID" value="RIA79903.1"/>
    <property type="molecule type" value="Genomic_DNA"/>
</dbReference>
<evidence type="ECO:0000313" key="2">
    <source>
        <dbReference type="EMBL" id="RIA79903.1"/>
    </source>
</evidence>
<proteinExistence type="predicted"/>
<accession>A0A397S0F2</accession>
<protein>
    <submittedName>
        <fullName evidence="2">Uncharacterized protein</fullName>
    </submittedName>
</protein>
<dbReference type="AlphaFoldDB" id="A0A397S0F2"/>
<reference evidence="2 3" key="1">
    <citation type="submission" date="2018-06" db="EMBL/GenBank/DDBJ databases">
        <title>Comparative genomics reveals the genomic features of Rhizophagus irregularis, R. cerebriforme, R. diaphanum and Gigaspora rosea, and their symbiotic lifestyle signature.</title>
        <authorList>
            <person name="Morin E."/>
            <person name="San Clemente H."/>
            <person name="Chen E.C.H."/>
            <person name="De La Providencia I."/>
            <person name="Hainaut M."/>
            <person name="Kuo A."/>
            <person name="Kohler A."/>
            <person name="Murat C."/>
            <person name="Tang N."/>
            <person name="Roy S."/>
            <person name="Loubradou J."/>
            <person name="Henrissat B."/>
            <person name="Grigoriev I.V."/>
            <person name="Corradi N."/>
            <person name="Roux C."/>
            <person name="Martin F.M."/>
        </authorList>
    </citation>
    <scope>NUCLEOTIDE SEQUENCE [LARGE SCALE GENOMIC DNA]</scope>
    <source>
        <strain evidence="2 3">DAOM 227022</strain>
    </source>
</reference>
<feature type="signal peptide" evidence="1">
    <location>
        <begin position="1"/>
        <end position="21"/>
    </location>
</feature>
<evidence type="ECO:0000313" key="3">
    <source>
        <dbReference type="Proteomes" id="UP000265703"/>
    </source>
</evidence>
<comment type="caution">
    <text evidence="2">The sequence shown here is derived from an EMBL/GenBank/DDBJ whole genome shotgun (WGS) entry which is preliminary data.</text>
</comment>
<gene>
    <name evidence="2" type="ORF">C1645_839675</name>
</gene>